<dbReference type="SUPFAM" id="SSF46689">
    <property type="entry name" value="Homeodomain-like"/>
    <property type="match status" value="1"/>
</dbReference>
<evidence type="ECO:0000313" key="7">
    <source>
        <dbReference type="Proteomes" id="UP001440984"/>
    </source>
</evidence>
<keyword evidence="1" id="KW-0805">Transcription regulation</keyword>
<feature type="domain" description="HTH-type transcriptional regulator MT1864/Rv1816-like C-terminal" evidence="5">
    <location>
        <begin position="87"/>
        <end position="171"/>
    </location>
</feature>
<feature type="domain" description="HTH tetR-type" evidence="4">
    <location>
        <begin position="18"/>
        <end position="64"/>
    </location>
</feature>
<dbReference type="RefSeq" id="WP_348956109.1">
    <property type="nucleotide sequence ID" value="NZ_JBDZYD010000017.1"/>
</dbReference>
<dbReference type="Gene3D" id="1.10.357.10">
    <property type="entry name" value="Tetracycline Repressor, domain 2"/>
    <property type="match status" value="1"/>
</dbReference>
<reference evidence="6 7" key="1">
    <citation type="submission" date="2024-05" db="EMBL/GenBank/DDBJ databases">
        <authorList>
            <person name="Zhao H."/>
            <person name="Xu Y."/>
            <person name="Lin S."/>
            <person name="Spain J.C."/>
            <person name="Zhou N.-Y."/>
        </authorList>
    </citation>
    <scope>NUCLEOTIDE SEQUENCE [LARGE SCALE GENOMIC DNA]</scope>
    <source>
        <strain evidence="6 7">NEAU-NG30</strain>
    </source>
</reference>
<dbReference type="InterPro" id="IPR050109">
    <property type="entry name" value="HTH-type_TetR-like_transc_reg"/>
</dbReference>
<evidence type="ECO:0000256" key="1">
    <source>
        <dbReference type="ARBA" id="ARBA00023015"/>
    </source>
</evidence>
<dbReference type="SUPFAM" id="SSF48498">
    <property type="entry name" value="Tetracyclin repressor-like, C-terminal domain"/>
    <property type="match status" value="1"/>
</dbReference>
<evidence type="ECO:0000256" key="2">
    <source>
        <dbReference type="ARBA" id="ARBA00023125"/>
    </source>
</evidence>
<dbReference type="InterPro" id="IPR009057">
    <property type="entry name" value="Homeodomain-like_sf"/>
</dbReference>
<dbReference type="InterPro" id="IPR025996">
    <property type="entry name" value="MT1864/Rv1816-like_C"/>
</dbReference>
<evidence type="ECO:0000259" key="4">
    <source>
        <dbReference type="Pfam" id="PF00440"/>
    </source>
</evidence>
<evidence type="ECO:0000313" key="6">
    <source>
        <dbReference type="EMBL" id="MEQ0565024.1"/>
    </source>
</evidence>
<evidence type="ECO:0000259" key="5">
    <source>
        <dbReference type="Pfam" id="PF13305"/>
    </source>
</evidence>
<keyword evidence="3" id="KW-0804">Transcription</keyword>
<protein>
    <submittedName>
        <fullName evidence="6">TetR-like C-terminal domain-containing protein</fullName>
    </submittedName>
</protein>
<dbReference type="Pfam" id="PF13305">
    <property type="entry name" value="TetR_C_33"/>
    <property type="match status" value="1"/>
</dbReference>
<dbReference type="Proteomes" id="UP001440984">
    <property type="component" value="Unassembled WGS sequence"/>
</dbReference>
<dbReference type="InterPro" id="IPR001647">
    <property type="entry name" value="HTH_TetR"/>
</dbReference>
<dbReference type="PANTHER" id="PTHR30055">
    <property type="entry name" value="HTH-TYPE TRANSCRIPTIONAL REGULATOR RUTR"/>
    <property type="match status" value="1"/>
</dbReference>
<sequence length="188" mass="20515">MTQRQRRARDRTERGRRIVAAARELAEAEGWDAVTTRRLAALIEYSQPVLYSHFPGGKDAIMTAAALEGFAELAVALAAARDAGIEGVARAYVDFAEAKPALYDAMFTLASELRFAQDDTPEVMKANFTELLAVIEPVAGKQDPGVLTEVFWSTLHGLVTLDRGRRLSPENRAGRLALVVARFGARAD</sequence>
<organism evidence="6 7">
    <name type="scientific">Amycolatopsis melonis</name>
    <dbReference type="NCBI Taxonomy" id="3156488"/>
    <lineage>
        <taxon>Bacteria</taxon>
        <taxon>Bacillati</taxon>
        <taxon>Actinomycetota</taxon>
        <taxon>Actinomycetes</taxon>
        <taxon>Pseudonocardiales</taxon>
        <taxon>Pseudonocardiaceae</taxon>
        <taxon>Amycolatopsis</taxon>
    </lineage>
</organism>
<accession>A0ABV0LRT6</accession>
<comment type="caution">
    <text evidence="6">The sequence shown here is derived from an EMBL/GenBank/DDBJ whole genome shotgun (WGS) entry which is preliminary data.</text>
</comment>
<dbReference type="EMBL" id="JBDZYD010000017">
    <property type="protein sequence ID" value="MEQ0565024.1"/>
    <property type="molecule type" value="Genomic_DNA"/>
</dbReference>
<dbReference type="Pfam" id="PF00440">
    <property type="entry name" value="TetR_N"/>
    <property type="match status" value="1"/>
</dbReference>
<gene>
    <name evidence="6" type="ORF">ABJI51_38605</name>
</gene>
<keyword evidence="7" id="KW-1185">Reference proteome</keyword>
<evidence type="ECO:0000256" key="3">
    <source>
        <dbReference type="ARBA" id="ARBA00023163"/>
    </source>
</evidence>
<name>A0ABV0LRT6_9PSEU</name>
<keyword evidence="2" id="KW-0238">DNA-binding</keyword>
<proteinExistence type="predicted"/>
<dbReference type="InterPro" id="IPR036271">
    <property type="entry name" value="Tet_transcr_reg_TetR-rel_C_sf"/>
</dbReference>
<dbReference type="PANTHER" id="PTHR30055:SF234">
    <property type="entry name" value="HTH-TYPE TRANSCRIPTIONAL REGULATOR BETI"/>
    <property type="match status" value="1"/>
</dbReference>